<feature type="region of interest" description="Disordered" evidence="1">
    <location>
        <begin position="226"/>
        <end position="339"/>
    </location>
</feature>
<organism evidence="2 3">
    <name type="scientific">Triparma laevis f. inornata</name>
    <dbReference type="NCBI Taxonomy" id="1714386"/>
    <lineage>
        <taxon>Eukaryota</taxon>
        <taxon>Sar</taxon>
        <taxon>Stramenopiles</taxon>
        <taxon>Ochrophyta</taxon>
        <taxon>Bolidophyceae</taxon>
        <taxon>Parmales</taxon>
        <taxon>Triparmaceae</taxon>
        <taxon>Triparma</taxon>
    </lineage>
</organism>
<comment type="caution">
    <text evidence="2">The sequence shown here is derived from an EMBL/GenBank/DDBJ whole genome shotgun (WGS) entry which is preliminary data.</text>
</comment>
<evidence type="ECO:0000313" key="2">
    <source>
        <dbReference type="EMBL" id="GMH81394.1"/>
    </source>
</evidence>
<feature type="compositionally biased region" description="Polar residues" evidence="1">
    <location>
        <begin position="54"/>
        <end position="63"/>
    </location>
</feature>
<dbReference type="AlphaFoldDB" id="A0A9W7EHN2"/>
<reference evidence="3" key="1">
    <citation type="journal article" date="2023" name="Commun. Biol.">
        <title>Genome analysis of Parmales, the sister group of diatoms, reveals the evolutionary specialization of diatoms from phago-mixotrophs to photoautotrophs.</title>
        <authorList>
            <person name="Ban H."/>
            <person name="Sato S."/>
            <person name="Yoshikawa S."/>
            <person name="Yamada K."/>
            <person name="Nakamura Y."/>
            <person name="Ichinomiya M."/>
            <person name="Sato N."/>
            <person name="Blanc-Mathieu R."/>
            <person name="Endo H."/>
            <person name="Kuwata A."/>
            <person name="Ogata H."/>
        </authorList>
    </citation>
    <scope>NUCLEOTIDE SEQUENCE [LARGE SCALE GENOMIC DNA]</scope>
</reference>
<feature type="compositionally biased region" description="Basic and acidic residues" evidence="1">
    <location>
        <begin position="272"/>
        <end position="302"/>
    </location>
</feature>
<feature type="compositionally biased region" description="Basic and acidic residues" evidence="1">
    <location>
        <begin position="387"/>
        <end position="402"/>
    </location>
</feature>
<gene>
    <name evidence="2" type="ORF">TL16_g08916</name>
</gene>
<evidence type="ECO:0000313" key="3">
    <source>
        <dbReference type="Proteomes" id="UP001162640"/>
    </source>
</evidence>
<feature type="region of interest" description="Disordered" evidence="1">
    <location>
        <begin position="22"/>
        <end position="63"/>
    </location>
</feature>
<protein>
    <submittedName>
        <fullName evidence="2">Uncharacterized protein</fullName>
    </submittedName>
</protein>
<dbReference type="Proteomes" id="UP001162640">
    <property type="component" value="Unassembled WGS sequence"/>
</dbReference>
<dbReference type="EMBL" id="BLQM01000299">
    <property type="protein sequence ID" value="GMH81394.1"/>
    <property type="molecule type" value="Genomic_DNA"/>
</dbReference>
<accession>A0A9W7EHN2</accession>
<feature type="region of interest" description="Disordered" evidence="1">
    <location>
        <begin position="387"/>
        <end position="416"/>
    </location>
</feature>
<sequence>MSGKDCPHVSLQSFCLQIKMSNPDNDLYSDLPSSSKKKSRFDEAESSDDEASLPSFSAYDSNNELSDFHEDEKVTIAEKKQVIVNTKKRKAEEPTQTVDLDTSLHPDSKIKGSSRLTFSEQKKFLQLQSHTRKKSPTTLTLSISNISQSEVDIEDVRDWFLGRKVRVQDLGFNREGMLVQLGNRGECEMIYSSRLKLFNNSRFKIQYSNIDYNPELNALEERKRGFEGRGRGGRGGRGFEGRGFEGRGGRGYEGRGGRGSGRNNYNNNTWKAGEKKEEGKSNVWKARDLRKEEVEKEEKEENSQTTSPQPPPSHKNKGLAKTNSHKFVSSSSKSKNLQAEKIKLYKKQIEMQKKMFGMMKDGDKRRKGCLVKIEELMGKVLGRKEVKDCGKEEVQEEGRREEDYGEYNDDDEVDFG</sequence>
<proteinExistence type="predicted"/>
<name>A0A9W7EHN2_9STRA</name>
<feature type="compositionally biased region" description="Acidic residues" evidence="1">
    <location>
        <begin position="403"/>
        <end position="416"/>
    </location>
</feature>
<evidence type="ECO:0000256" key="1">
    <source>
        <dbReference type="SAM" id="MobiDB-lite"/>
    </source>
</evidence>
<feature type="compositionally biased region" description="Basic and acidic residues" evidence="1">
    <location>
        <begin position="237"/>
        <end position="256"/>
    </location>
</feature>